<comment type="catalytic activity">
    <reaction evidence="1 6 7">
        <text>Thiol-dependent hydrolysis of ester, thioester, amide, peptide and isopeptide bonds formed by the C-terminal Gly of ubiquitin (a 76-residue protein attached to proteins as an intracellular targeting signal).</text>
        <dbReference type="EC" id="3.4.19.12"/>
    </reaction>
</comment>
<protein>
    <recommendedName>
        <fullName evidence="7">Ubiquitin carboxyl-terminal hydrolase</fullName>
        <ecNumber evidence="7">3.4.19.12</ecNumber>
    </recommendedName>
</protein>
<dbReference type="InterPro" id="IPR038765">
    <property type="entry name" value="Papain-like_cys_pep_sf"/>
</dbReference>
<gene>
    <name evidence="10" type="primary">B0811B10.5</name>
</gene>
<evidence type="ECO:0000256" key="3">
    <source>
        <dbReference type="ARBA" id="ARBA00022786"/>
    </source>
</evidence>
<feature type="domain" description="UCH catalytic" evidence="9">
    <location>
        <begin position="124"/>
        <end position="343"/>
    </location>
</feature>
<evidence type="ECO:0000313" key="10">
    <source>
        <dbReference type="EMBL" id="CAJ86196.1"/>
    </source>
</evidence>
<dbReference type="GO" id="GO:0016579">
    <property type="term" value="P:protein deubiquitination"/>
    <property type="evidence" value="ECO:0007669"/>
    <property type="project" value="TreeGrafter"/>
</dbReference>
<reference evidence="10" key="2">
    <citation type="submission" date="2002-05" db="EMBL/GenBank/DDBJ databases">
        <title>Chromosome-wide comparison between domesticated rice subspecies indica and japonica.</title>
        <authorList>
            <person name="Han B."/>
        </authorList>
    </citation>
    <scope>NUCLEOTIDE SEQUENCE</scope>
</reference>
<dbReference type="PANTHER" id="PTHR10589:SF31">
    <property type="entry name" value="UBIQUITIN CARBOXYL-TERMINAL HYDROLASE FAMILY 1 CYSTEINE ACTIVE-SITE DOMAIN-CONTAINING PROTEIN"/>
    <property type="match status" value="1"/>
</dbReference>
<evidence type="ECO:0000259" key="9">
    <source>
        <dbReference type="PROSITE" id="PS52048"/>
    </source>
</evidence>
<comment type="similarity">
    <text evidence="6 7">Belongs to the peptidase C12 family.</text>
</comment>
<reference evidence="10" key="1">
    <citation type="journal article" date="2002" name="Nature">
        <title>Sequence and analysis of rice chromosome 4.</title>
        <authorList>
            <person name="Feng Q."/>
            <person name="Zhang Y."/>
            <person name="Hao P."/>
            <person name="Wang S."/>
            <person name="Fu G."/>
            <person name="Huang Y."/>
            <person name="Li Y."/>
            <person name="Zhu J."/>
            <person name="Liu Y."/>
            <person name="Hu X."/>
            <person name="Jia P."/>
            <person name="Zhang Y."/>
            <person name="Zhao Q."/>
            <person name="Ying K."/>
            <person name="Yu S."/>
            <person name="Tang Y."/>
            <person name="Weng Q."/>
            <person name="Zhang L."/>
            <person name="Lu Y."/>
            <person name="Mu J."/>
            <person name="Lu Y."/>
            <person name="Zhang L.S."/>
            <person name="Yu Z."/>
            <person name="Fan D."/>
            <person name="Liu X."/>
            <person name="Lu T."/>
            <person name="Li C."/>
            <person name="Wu Y."/>
            <person name="Sun T."/>
            <person name="Lei H."/>
            <person name="Li T."/>
            <person name="Hu H."/>
            <person name="Guan J."/>
            <person name="Wu M."/>
            <person name="Zhang R."/>
            <person name="Zhou B."/>
            <person name="Chen Z."/>
            <person name="Chen L."/>
            <person name="Jin Z."/>
            <person name="Wang R."/>
            <person name="Yin H."/>
            <person name="Cai Z."/>
            <person name="Ren S."/>
            <person name="Lv G."/>
            <person name="Gu W."/>
            <person name="Zhu G."/>
            <person name="Tu Y."/>
            <person name="Jia J."/>
            <person name="Zhang Y."/>
            <person name="Chen J."/>
            <person name="Kang H."/>
            <person name="Chen X."/>
            <person name="Shao C."/>
            <person name="Sun Y."/>
            <person name="Hu Q."/>
            <person name="Zhang X."/>
            <person name="Zhang W."/>
            <person name="Wang L."/>
            <person name="Ding C."/>
            <person name="Sheng H."/>
            <person name="Gu J."/>
            <person name="Chen S."/>
            <person name="Ni L."/>
            <person name="Zhu F."/>
            <person name="Chen W."/>
            <person name="Lan L."/>
            <person name="Lai Y."/>
            <person name="Cheng Z."/>
            <person name="Gu M."/>
            <person name="Jiang J."/>
            <person name="Li J."/>
            <person name="Hong G."/>
            <person name="Xue Y."/>
            <person name="Han B."/>
        </authorList>
    </citation>
    <scope>NUCLEOTIDE SEQUENCE</scope>
</reference>
<feature type="compositionally biased region" description="Pro residues" evidence="8">
    <location>
        <begin position="70"/>
        <end position="80"/>
    </location>
</feature>
<accession>Q259W5</accession>
<feature type="region of interest" description="Disordered" evidence="8">
    <location>
        <begin position="62"/>
        <end position="102"/>
    </location>
</feature>
<feature type="site" description="Transition state stabilizer" evidence="6">
    <location>
        <position position="227"/>
    </location>
</feature>
<proteinExistence type="inferred from homology"/>
<feature type="active site" description="Proton donor" evidence="6">
    <location>
        <position position="288"/>
    </location>
</feature>
<dbReference type="EMBL" id="AL732340">
    <property type="protein sequence ID" value="CAJ86196.1"/>
    <property type="molecule type" value="Genomic_DNA"/>
</dbReference>
<dbReference type="Gene3D" id="3.40.532.10">
    <property type="entry name" value="Peptidase C12, ubiquitin carboxyl-terminal hydrolase"/>
    <property type="match status" value="1"/>
</dbReference>
<dbReference type="Pfam" id="PF01088">
    <property type="entry name" value="Peptidase_C12"/>
    <property type="match status" value="1"/>
</dbReference>
<evidence type="ECO:0000256" key="5">
    <source>
        <dbReference type="ARBA" id="ARBA00022807"/>
    </source>
</evidence>
<evidence type="ECO:0000256" key="2">
    <source>
        <dbReference type="ARBA" id="ARBA00022670"/>
    </source>
</evidence>
<dbReference type="InterPro" id="IPR036959">
    <property type="entry name" value="Peptidase_C12_UCH_sf"/>
</dbReference>
<dbReference type="PROSITE" id="PS52048">
    <property type="entry name" value="UCH_DOMAIN"/>
    <property type="match status" value="1"/>
</dbReference>
<keyword evidence="3 6" id="KW-0833">Ubl conjugation pathway</keyword>
<dbReference type="AlphaFoldDB" id="Q259W5"/>
<feature type="active site" description="Nucleophile" evidence="6">
    <location>
        <position position="235"/>
    </location>
</feature>
<dbReference type="PRINTS" id="PR00707">
    <property type="entry name" value="UBCTHYDRLASE"/>
</dbReference>
<dbReference type="GO" id="GO:0005737">
    <property type="term" value="C:cytoplasm"/>
    <property type="evidence" value="ECO:0007669"/>
    <property type="project" value="TreeGrafter"/>
</dbReference>
<evidence type="ECO:0000256" key="8">
    <source>
        <dbReference type="SAM" id="MobiDB-lite"/>
    </source>
</evidence>
<dbReference type="PANTHER" id="PTHR10589">
    <property type="entry name" value="UBIQUITIN CARBOXYL-TERMINAL HYDROLASE"/>
    <property type="match status" value="1"/>
</dbReference>
<dbReference type="EC" id="3.4.19.12" evidence="7"/>
<organism evidence="10">
    <name type="scientific">Oryza sativa</name>
    <name type="common">Rice</name>
    <dbReference type="NCBI Taxonomy" id="4530"/>
    <lineage>
        <taxon>Eukaryota</taxon>
        <taxon>Viridiplantae</taxon>
        <taxon>Streptophyta</taxon>
        <taxon>Embryophyta</taxon>
        <taxon>Tracheophyta</taxon>
        <taxon>Spermatophyta</taxon>
        <taxon>Magnoliopsida</taxon>
        <taxon>Liliopsida</taxon>
        <taxon>Poales</taxon>
        <taxon>Poaceae</taxon>
        <taxon>BOP clade</taxon>
        <taxon>Oryzoideae</taxon>
        <taxon>Oryzeae</taxon>
        <taxon>Oryzinae</taxon>
        <taxon>Oryza</taxon>
    </lineage>
</organism>
<dbReference type="SUPFAM" id="SSF54001">
    <property type="entry name" value="Cysteine proteinases"/>
    <property type="match status" value="1"/>
</dbReference>
<keyword evidence="2 6" id="KW-0645">Protease</keyword>
<evidence type="ECO:0000256" key="1">
    <source>
        <dbReference type="ARBA" id="ARBA00000707"/>
    </source>
</evidence>
<keyword evidence="4 6" id="KW-0378">Hydrolase</keyword>
<dbReference type="GO" id="GO:0006511">
    <property type="term" value="P:ubiquitin-dependent protein catabolic process"/>
    <property type="evidence" value="ECO:0007669"/>
    <property type="project" value="UniProtKB-UniRule"/>
</dbReference>
<evidence type="ECO:0000256" key="6">
    <source>
        <dbReference type="PROSITE-ProRule" id="PRU01393"/>
    </source>
</evidence>
<dbReference type="GO" id="GO:0004843">
    <property type="term" value="F:cysteine-type deubiquitinase activity"/>
    <property type="evidence" value="ECO:0007669"/>
    <property type="project" value="UniProtKB-UniRule"/>
</dbReference>
<evidence type="ECO:0000256" key="4">
    <source>
        <dbReference type="ARBA" id="ARBA00022801"/>
    </source>
</evidence>
<keyword evidence="5 6" id="KW-0788">Thiol protease</keyword>
<sequence>MAACRGTIGPYIGRIFLGPYMDRNHNPGQLCWAHIAHVERAAHTGWWKTSPTTGVLARGFQADGGEVSPANPPWQRCPPPPRRRFRSPPARDGRRSSRAPTYSTRFRLPPPLAIASVHCLSDLAPRPRRAGDALARGAQLMWSLGVPEDVAEFHDVYSLDADALEMVPQPVLAVVFCFPDPTQLSTIMGFSLYLIYTLSPTSVQDASNPSQHLLITGEKETLFFIKQIESLGNACGTIALLHAVGNAYSEISLCKRAVFLEKDDDMARAHLSAASAGDTKLSDDVEEHYICFVECDGTLYELDGMKPGPINHGPSSSKSLLQVYQEENYRRESENVYITTFHE</sequence>
<evidence type="ECO:0000256" key="7">
    <source>
        <dbReference type="RuleBase" id="RU361215"/>
    </source>
</evidence>
<dbReference type="MEROPS" id="C12.A03"/>
<feature type="site" description="Important for enzyme activity" evidence="6">
    <location>
        <position position="303"/>
    </location>
</feature>
<name>Q259W5_ORYSA</name>
<dbReference type="InterPro" id="IPR001578">
    <property type="entry name" value="Peptidase_C12_UCH"/>
</dbReference>